<keyword evidence="7 8" id="KW-1015">Disulfide bond</keyword>
<reference evidence="11 12" key="1">
    <citation type="submission" date="2020-08" db="EMBL/GenBank/DDBJ databases">
        <title>Genomic Encyclopedia of Type Strains, Phase III (KMG-III): the genomes of soil and plant-associated and newly described type strains.</title>
        <authorList>
            <person name="Whitman W."/>
        </authorList>
    </citation>
    <scope>NUCLEOTIDE SEQUENCE [LARGE SCALE GENOMIC DNA]</scope>
    <source>
        <strain evidence="11 12">CECT 8305</strain>
    </source>
</reference>
<feature type="disulfide bond" evidence="8">
    <location>
        <begin position="99"/>
        <end position="129"/>
    </location>
</feature>
<proteinExistence type="inferred from homology"/>
<keyword evidence="4 8" id="KW-0964">Secreted</keyword>
<dbReference type="Pfam" id="PF00720">
    <property type="entry name" value="SSI"/>
    <property type="match status" value="1"/>
</dbReference>
<evidence type="ECO:0000256" key="9">
    <source>
        <dbReference type="RuleBase" id="RU003471"/>
    </source>
</evidence>
<keyword evidence="5 8" id="KW-0646">Protease inhibitor</keyword>
<evidence type="ECO:0000313" key="12">
    <source>
        <dbReference type="Proteomes" id="UP000588098"/>
    </source>
</evidence>
<comment type="similarity">
    <text evidence="2 8 9">Belongs to the protease inhibitor I16 (SSI) family.</text>
</comment>
<accession>A0A7W9V0M5</accession>
<dbReference type="InterPro" id="IPR036819">
    <property type="entry name" value="Subtilisin_inhibitor-like_sf"/>
</dbReference>
<dbReference type="InterPro" id="IPR000691">
    <property type="entry name" value="Prot_inh_I16_SSI"/>
</dbReference>
<dbReference type="AlphaFoldDB" id="A0A7W9V0M5"/>
<dbReference type="InterPro" id="IPR023549">
    <property type="entry name" value="Subtilisin_inhibitor"/>
</dbReference>
<evidence type="ECO:0000313" key="11">
    <source>
        <dbReference type="EMBL" id="MBB5937426.1"/>
    </source>
</evidence>
<evidence type="ECO:0000256" key="6">
    <source>
        <dbReference type="ARBA" id="ARBA00022900"/>
    </source>
</evidence>
<comment type="subunit">
    <text evidence="3 8">Homodimer.</text>
</comment>
<evidence type="ECO:0000256" key="5">
    <source>
        <dbReference type="ARBA" id="ARBA00022690"/>
    </source>
</evidence>
<feature type="signal peptide" evidence="8">
    <location>
        <begin position="1"/>
        <end position="26"/>
    </location>
</feature>
<dbReference type="InterPro" id="IPR020054">
    <property type="entry name" value="Prot_inh_SSI_I16_CS"/>
</dbReference>
<gene>
    <name evidence="8" type="primary">sti</name>
    <name evidence="11" type="ORF">FHS42_004505</name>
</gene>
<dbReference type="SUPFAM" id="SSF55399">
    <property type="entry name" value="Subtilisin inhibitor"/>
    <property type="match status" value="1"/>
</dbReference>
<evidence type="ECO:0000256" key="4">
    <source>
        <dbReference type="ARBA" id="ARBA00022525"/>
    </source>
</evidence>
<dbReference type="PRINTS" id="PR00294">
    <property type="entry name" value="SSBTLNINHBTR"/>
</dbReference>
<dbReference type="Proteomes" id="UP000588098">
    <property type="component" value="Unassembled WGS sequence"/>
</dbReference>
<comment type="function">
    <text evidence="8">Strong inhibitor of bacterial serine proteases such as subtilisin.</text>
</comment>
<sequence length="141" mass="14308" precursor="true">MRNIAGGFALAAALTIGCLATGTAHAESGGTTSLYAPSSLVLSVAQGDDATAVVTRAVTLTCSPKAGGDHPAPRAACAELRATGGAFEELTRASADQACTREYAPVTVVAQGVWEGRNVSFSHTFGNACLQQTAQGMAFRF</sequence>
<comment type="caution">
    <text evidence="11">The sequence shown here is derived from an EMBL/GenBank/DDBJ whole genome shotgun (WGS) entry which is preliminary data.</text>
</comment>
<evidence type="ECO:0000256" key="2">
    <source>
        <dbReference type="ARBA" id="ARBA00010472"/>
    </source>
</evidence>
<feature type="domain" description="Subtilisin inhibitor" evidence="10">
    <location>
        <begin position="36"/>
        <end position="127"/>
    </location>
</feature>
<dbReference type="GO" id="GO:0004867">
    <property type="term" value="F:serine-type endopeptidase inhibitor activity"/>
    <property type="evidence" value="ECO:0007669"/>
    <property type="project" value="UniProtKB-UniRule"/>
</dbReference>
<name>A0A7W9V0M5_9ACTN</name>
<dbReference type="PROSITE" id="PS00999">
    <property type="entry name" value="SSI"/>
    <property type="match status" value="1"/>
</dbReference>
<comment type="subcellular location">
    <subcellularLocation>
        <location evidence="1 8">Secreted</location>
    </subcellularLocation>
</comment>
<evidence type="ECO:0000256" key="7">
    <source>
        <dbReference type="ARBA" id="ARBA00023157"/>
    </source>
</evidence>
<organism evidence="11 12">
    <name type="scientific">Streptomyces zagrosensis</name>
    <dbReference type="NCBI Taxonomy" id="1042984"/>
    <lineage>
        <taxon>Bacteria</taxon>
        <taxon>Bacillati</taxon>
        <taxon>Actinomycetota</taxon>
        <taxon>Actinomycetes</taxon>
        <taxon>Kitasatosporales</taxon>
        <taxon>Streptomycetaceae</taxon>
        <taxon>Streptomyces</taxon>
    </lineage>
</organism>
<evidence type="ECO:0000256" key="3">
    <source>
        <dbReference type="ARBA" id="ARBA00011738"/>
    </source>
</evidence>
<evidence type="ECO:0000256" key="8">
    <source>
        <dbReference type="HAMAP-Rule" id="MF_00778"/>
    </source>
</evidence>
<feature type="site" description="Reactive bond" evidence="8">
    <location>
        <begin position="101"/>
        <end position="102"/>
    </location>
</feature>
<evidence type="ECO:0000259" key="10">
    <source>
        <dbReference type="Pfam" id="PF00720"/>
    </source>
</evidence>
<keyword evidence="12" id="KW-1185">Reference proteome</keyword>
<dbReference type="EMBL" id="JACHJL010000011">
    <property type="protein sequence ID" value="MBB5937426.1"/>
    <property type="molecule type" value="Genomic_DNA"/>
</dbReference>
<dbReference type="GO" id="GO:0005576">
    <property type="term" value="C:extracellular region"/>
    <property type="evidence" value="ECO:0007669"/>
    <property type="project" value="UniProtKB-SubCell"/>
</dbReference>
<dbReference type="PROSITE" id="PS51257">
    <property type="entry name" value="PROKAR_LIPOPROTEIN"/>
    <property type="match status" value="1"/>
</dbReference>
<dbReference type="HAMAP" id="MF_00778">
    <property type="entry name" value="SSI"/>
    <property type="match status" value="1"/>
</dbReference>
<keyword evidence="8" id="KW-0732">Signal</keyword>
<protein>
    <recommendedName>
        <fullName evidence="8">Probable subtilase-type protease inhibitor</fullName>
    </recommendedName>
</protein>
<keyword evidence="6 8" id="KW-0722">Serine protease inhibitor</keyword>
<evidence type="ECO:0000256" key="1">
    <source>
        <dbReference type="ARBA" id="ARBA00004613"/>
    </source>
</evidence>
<feature type="chain" id="PRO_5031656705" description="Probable subtilase-type protease inhibitor" evidence="8">
    <location>
        <begin position="27"/>
        <end position="141"/>
    </location>
</feature>
<dbReference type="RefSeq" id="WP_184574368.1">
    <property type="nucleotide sequence ID" value="NZ_JACHJL010000011.1"/>
</dbReference>
<feature type="disulfide bond" evidence="8">
    <location>
        <begin position="62"/>
        <end position="77"/>
    </location>
</feature>
<dbReference type="Gene3D" id="3.30.350.10">
    <property type="entry name" value="Subtilisin inhibitor-like"/>
    <property type="match status" value="1"/>
</dbReference>